<keyword evidence="2" id="KW-1185">Reference proteome</keyword>
<name>A0A167W2X7_9AGAM</name>
<gene>
    <name evidence="1" type="ORF">FIBSPDRAFT_1004197</name>
</gene>
<dbReference type="Proteomes" id="UP000076532">
    <property type="component" value="Unassembled WGS sequence"/>
</dbReference>
<accession>A0A167W2X7</accession>
<sequence length="271" mass="30843">MGGELLDSRARVSELKAECIKDKQGFNESVRQLLASSQTQQQASLDALGCAAEAEKFQTCSSYWIKKLEILAEVEHDPLDAREQNQEQKCTGLVQEQKIEDKKHTWQSLKKRTHSSKSLRTSAKSTWRQMNAVLNGQLETLKFEFQRQRDSDKVVANKYEVDLTVAQETNAVLSDLTRIKDDLRVQLSLQDPAIPLEVHEKATDRLKEQGRMIADLTRQATTLAARYKEGKLASHHFYIRTIPDKEDPGASREQGLVSKANDIRRMFKSTL</sequence>
<organism evidence="1 2">
    <name type="scientific">Athelia psychrophila</name>
    <dbReference type="NCBI Taxonomy" id="1759441"/>
    <lineage>
        <taxon>Eukaryota</taxon>
        <taxon>Fungi</taxon>
        <taxon>Dikarya</taxon>
        <taxon>Basidiomycota</taxon>
        <taxon>Agaricomycotina</taxon>
        <taxon>Agaricomycetes</taxon>
        <taxon>Agaricomycetidae</taxon>
        <taxon>Atheliales</taxon>
        <taxon>Atheliaceae</taxon>
        <taxon>Athelia</taxon>
    </lineage>
</organism>
<evidence type="ECO:0000313" key="2">
    <source>
        <dbReference type="Proteomes" id="UP000076532"/>
    </source>
</evidence>
<dbReference type="EMBL" id="KV417827">
    <property type="protein sequence ID" value="KZP05635.1"/>
    <property type="molecule type" value="Genomic_DNA"/>
</dbReference>
<protein>
    <submittedName>
        <fullName evidence="1">Uncharacterized protein</fullName>
    </submittedName>
</protein>
<reference evidence="1 2" key="1">
    <citation type="journal article" date="2016" name="Mol. Biol. Evol.">
        <title>Comparative Genomics of Early-Diverging Mushroom-Forming Fungi Provides Insights into the Origins of Lignocellulose Decay Capabilities.</title>
        <authorList>
            <person name="Nagy L.G."/>
            <person name="Riley R."/>
            <person name="Tritt A."/>
            <person name="Adam C."/>
            <person name="Daum C."/>
            <person name="Floudas D."/>
            <person name="Sun H."/>
            <person name="Yadav J.S."/>
            <person name="Pangilinan J."/>
            <person name="Larsson K.H."/>
            <person name="Matsuura K."/>
            <person name="Barry K."/>
            <person name="Labutti K."/>
            <person name="Kuo R."/>
            <person name="Ohm R.A."/>
            <person name="Bhattacharya S.S."/>
            <person name="Shirouzu T."/>
            <person name="Yoshinaga Y."/>
            <person name="Martin F.M."/>
            <person name="Grigoriev I.V."/>
            <person name="Hibbett D.S."/>
        </authorList>
    </citation>
    <scope>NUCLEOTIDE SEQUENCE [LARGE SCALE GENOMIC DNA]</scope>
    <source>
        <strain evidence="1 2">CBS 109695</strain>
    </source>
</reference>
<dbReference type="AlphaFoldDB" id="A0A167W2X7"/>
<proteinExistence type="predicted"/>
<dbReference type="OrthoDB" id="3246510at2759"/>
<evidence type="ECO:0000313" key="1">
    <source>
        <dbReference type="EMBL" id="KZP05635.1"/>
    </source>
</evidence>